<dbReference type="InterPro" id="IPR030802">
    <property type="entry name" value="Permease_MalE"/>
</dbReference>
<keyword evidence="3" id="KW-1185">Reference proteome</keyword>
<dbReference type="RefSeq" id="WP_009153638.1">
    <property type="nucleotide sequence ID" value="NZ_CM001439.1"/>
</dbReference>
<dbReference type="PANTHER" id="PTHR30188:SF13">
    <property type="entry name" value="CONSERVED HYPOTHETICAL INTEGRAL MEMBRANE PROTEIN YRBE3B"/>
    <property type="match status" value="1"/>
</dbReference>
<dbReference type="eggNOG" id="COG0767">
    <property type="taxonomic scope" value="Bacteria"/>
</dbReference>
<evidence type="ECO:0000313" key="3">
    <source>
        <dbReference type="Proteomes" id="UP000004926"/>
    </source>
</evidence>
<accession>H5X8F7</accession>
<protein>
    <submittedName>
        <fullName evidence="2">ABC-type transport system involved in resistance to organic solvents, permease component</fullName>
    </submittedName>
</protein>
<keyword evidence="1" id="KW-1133">Transmembrane helix</keyword>
<keyword evidence="1" id="KW-0472">Membrane</keyword>
<organism evidence="2 3">
    <name type="scientific">Saccharomonospora marina XMU15</name>
    <dbReference type="NCBI Taxonomy" id="882083"/>
    <lineage>
        <taxon>Bacteria</taxon>
        <taxon>Bacillati</taxon>
        <taxon>Actinomycetota</taxon>
        <taxon>Actinomycetes</taxon>
        <taxon>Pseudonocardiales</taxon>
        <taxon>Pseudonocardiaceae</taxon>
        <taxon>Saccharomonospora</taxon>
    </lineage>
</organism>
<reference evidence="2 3" key="1">
    <citation type="journal article" date="2012" name="Stand. Genomic Sci.">
        <title>Genome sequence of the ocean sediment bacterium Saccharomonospora marina type strain (XMU15(T)).</title>
        <authorList>
            <person name="Klenk H.P."/>
            <person name="Lu M."/>
            <person name="Lucas S."/>
            <person name="Lapidus A."/>
            <person name="Copeland A."/>
            <person name="Pitluck S."/>
            <person name="Goodwin L.A."/>
            <person name="Han C."/>
            <person name="Tapia R."/>
            <person name="Brambilla E.M."/>
            <person name="Potter G."/>
            <person name="Land M."/>
            <person name="Ivanova N."/>
            <person name="Rohde M."/>
            <person name="Goker M."/>
            <person name="Detter J.C."/>
            <person name="Li W.J."/>
            <person name="Kyrpides N.C."/>
            <person name="Woyke T."/>
        </authorList>
    </citation>
    <scope>NUCLEOTIDE SEQUENCE [LARGE SCALE GENOMIC DNA]</scope>
    <source>
        <strain evidence="2 3">XMU15</strain>
    </source>
</reference>
<dbReference type="HOGENOM" id="CLU_045686_2_1_11"/>
<name>H5X8F7_9PSEU</name>
<keyword evidence="1" id="KW-0812">Transmembrane</keyword>
<dbReference type="EMBL" id="CM001439">
    <property type="protein sequence ID" value="EHR50253.1"/>
    <property type="molecule type" value="Genomic_DNA"/>
</dbReference>
<dbReference type="PANTHER" id="PTHR30188">
    <property type="entry name" value="ABC TRANSPORTER PERMEASE PROTEIN-RELATED"/>
    <property type="match status" value="1"/>
</dbReference>
<dbReference type="OrthoDB" id="3745645at2"/>
<feature type="transmembrane region" description="Helical" evidence="1">
    <location>
        <begin position="166"/>
        <end position="187"/>
    </location>
</feature>
<feature type="transmembrane region" description="Helical" evidence="1">
    <location>
        <begin position="260"/>
        <end position="284"/>
    </location>
</feature>
<sequence length="285" mass="30627">MVRTEVPSPLVKVPVRAAAGLYRLLANLGDQLLFYLKVFGWTGRTARRYRTEIARLVAQVSLGRGGMALVAGTIGIVILETSAVGVVVGLAGFEGLRQIGAEAFMGFISAYFNTREAVPLIAANALIATVGAGFTAEIGAMRIHEEIDALEVMAVPSIPYLVTTRVIATVLAIIPIYIIALFFSYLATESISVFYFAQTPGTYEHYFDLFLPPIDIVYSFVKALVFAVVMALVMCYYGFRARGGPAGVGVAVGRAVRLTLVLVVILDFFISLMLWGATATVRIAG</sequence>
<gene>
    <name evidence="2" type="ORF">SacmaDRAFT_1997</name>
</gene>
<dbReference type="GO" id="GO:0043190">
    <property type="term" value="C:ATP-binding cassette (ABC) transporter complex"/>
    <property type="evidence" value="ECO:0007669"/>
    <property type="project" value="InterPro"/>
</dbReference>
<dbReference type="Proteomes" id="UP000004926">
    <property type="component" value="Chromosome"/>
</dbReference>
<feature type="transmembrane region" description="Helical" evidence="1">
    <location>
        <begin position="67"/>
        <end position="93"/>
    </location>
</feature>
<evidence type="ECO:0000256" key="1">
    <source>
        <dbReference type="SAM" id="Phobius"/>
    </source>
</evidence>
<dbReference type="STRING" id="882083.SacmaDRAFT_1997"/>
<dbReference type="Pfam" id="PF02405">
    <property type="entry name" value="MlaE"/>
    <property type="match status" value="1"/>
</dbReference>
<proteinExistence type="predicted"/>
<evidence type="ECO:0000313" key="2">
    <source>
        <dbReference type="EMBL" id="EHR50253.1"/>
    </source>
</evidence>
<dbReference type="GO" id="GO:0005548">
    <property type="term" value="F:phospholipid transporter activity"/>
    <property type="evidence" value="ECO:0007669"/>
    <property type="project" value="TreeGrafter"/>
</dbReference>
<dbReference type="AlphaFoldDB" id="H5X8F7"/>
<feature type="transmembrane region" description="Helical" evidence="1">
    <location>
        <begin position="216"/>
        <end position="239"/>
    </location>
</feature>